<dbReference type="EMBL" id="JAXBLV010000111">
    <property type="protein sequence ID" value="MDY3559551.1"/>
    <property type="molecule type" value="Genomic_DNA"/>
</dbReference>
<dbReference type="InterPro" id="IPR042080">
    <property type="entry name" value="RNA_2'-PTrans_N"/>
</dbReference>
<dbReference type="InterPro" id="IPR042081">
    <property type="entry name" value="RNA_2'-PTrans_C"/>
</dbReference>
<evidence type="ECO:0000256" key="1">
    <source>
        <dbReference type="ARBA" id="ARBA00009836"/>
    </source>
</evidence>
<protein>
    <recommendedName>
        <fullName evidence="5">Probable RNA 2'-phosphotransferase</fullName>
        <ecNumber evidence="5">2.7.1.-</ecNumber>
    </recommendedName>
</protein>
<dbReference type="Pfam" id="PF01885">
    <property type="entry name" value="PTS_2-RNA"/>
    <property type="match status" value="1"/>
</dbReference>
<dbReference type="EC" id="2.7.1.-" evidence="5"/>
<dbReference type="InterPro" id="IPR002745">
    <property type="entry name" value="Ptrans_KptA/Tpt1"/>
</dbReference>
<dbReference type="InterPro" id="IPR022928">
    <property type="entry name" value="RNA_2'-PTrans_KptA"/>
</dbReference>
<dbReference type="Proteomes" id="UP001272242">
    <property type="component" value="Unassembled WGS sequence"/>
</dbReference>
<keyword evidence="3 5" id="KW-0520">NAD</keyword>
<accession>A0ABU5EW70</accession>
<evidence type="ECO:0000256" key="5">
    <source>
        <dbReference type="HAMAP-Rule" id="MF_00299"/>
    </source>
</evidence>
<dbReference type="SUPFAM" id="SSF56399">
    <property type="entry name" value="ADP-ribosylation"/>
    <property type="match status" value="1"/>
</dbReference>
<evidence type="ECO:0000256" key="4">
    <source>
        <dbReference type="ARBA" id="ARBA00025212"/>
    </source>
</evidence>
<evidence type="ECO:0000256" key="2">
    <source>
        <dbReference type="ARBA" id="ARBA00022679"/>
    </source>
</evidence>
<organism evidence="6 7">
    <name type="scientific">Gemmata algarum</name>
    <dbReference type="NCBI Taxonomy" id="2975278"/>
    <lineage>
        <taxon>Bacteria</taxon>
        <taxon>Pseudomonadati</taxon>
        <taxon>Planctomycetota</taxon>
        <taxon>Planctomycetia</taxon>
        <taxon>Gemmatales</taxon>
        <taxon>Gemmataceae</taxon>
        <taxon>Gemmata</taxon>
    </lineage>
</organism>
<sequence length="180" mass="19824">MDEKQRTRISKFLSKVLRHEPEAAGLTLETGGWVPIADLLPGLARAGTRISREDLDVVVEKCDKQRFAIDDTGTKIRANQGHSAEVELQFEPVEPPNELFHGTAETNLSAVLRDGLLKMARHHVHLSADGITARKVGGRHGKPVVLTVLAAQMSTAGHVFYRSANGVWLVDHVPPQYLRL</sequence>
<dbReference type="PANTHER" id="PTHR12684">
    <property type="entry name" value="PUTATIVE PHOSPHOTRANSFERASE"/>
    <property type="match status" value="1"/>
</dbReference>
<dbReference type="GO" id="GO:0016740">
    <property type="term" value="F:transferase activity"/>
    <property type="evidence" value="ECO:0007669"/>
    <property type="project" value="UniProtKB-KW"/>
</dbReference>
<dbReference type="RefSeq" id="WP_320686292.1">
    <property type="nucleotide sequence ID" value="NZ_JAXBLV010000111.1"/>
</dbReference>
<dbReference type="Gene3D" id="3.20.170.30">
    <property type="match status" value="1"/>
</dbReference>
<proteinExistence type="inferred from homology"/>
<keyword evidence="2 5" id="KW-0808">Transferase</keyword>
<keyword evidence="7" id="KW-1185">Reference proteome</keyword>
<comment type="similarity">
    <text evidence="1 5">Belongs to the KptA/TPT1 family.</text>
</comment>
<comment type="function">
    <text evidence="4 5">Removes the 2'-phosphate from RNA via an intermediate in which the phosphate is ADP-ribosylated by NAD followed by a presumed transesterification to release the RNA and generate ADP-ribose 1''-2''-cyclic phosphate (APPR&gt;P). May function as an ADP-ribosylase.</text>
</comment>
<evidence type="ECO:0000313" key="6">
    <source>
        <dbReference type="EMBL" id="MDY3559551.1"/>
    </source>
</evidence>
<dbReference type="PANTHER" id="PTHR12684:SF2">
    <property type="entry name" value="TRNA 2'-PHOSPHOTRANSFERASE 1"/>
    <property type="match status" value="1"/>
</dbReference>
<evidence type="ECO:0000313" key="7">
    <source>
        <dbReference type="Proteomes" id="UP001272242"/>
    </source>
</evidence>
<dbReference type="Gene3D" id="1.10.10.970">
    <property type="entry name" value="RNA 2'-phosphotransferase, Tpt1/KptA family, N-terminal domain"/>
    <property type="match status" value="1"/>
</dbReference>
<dbReference type="HAMAP" id="MF_00299">
    <property type="entry name" value="KptA"/>
    <property type="match status" value="1"/>
</dbReference>
<evidence type="ECO:0000256" key="3">
    <source>
        <dbReference type="ARBA" id="ARBA00023027"/>
    </source>
</evidence>
<comment type="caution">
    <text evidence="6">The sequence shown here is derived from an EMBL/GenBank/DDBJ whole genome shotgun (WGS) entry which is preliminary data.</text>
</comment>
<dbReference type="NCBIfam" id="NF002014">
    <property type="entry name" value="PRK00819.1-4"/>
    <property type="match status" value="1"/>
</dbReference>
<gene>
    <name evidence="5" type="primary">kptA</name>
    <name evidence="6" type="ORF">R5W23_000545</name>
</gene>
<reference evidence="7" key="1">
    <citation type="journal article" date="2023" name="Mar. Drugs">
        <title>Gemmata algarum, a Novel Planctomycete Isolated from an Algal Mat, Displays Antimicrobial Activity.</title>
        <authorList>
            <person name="Kumar G."/>
            <person name="Kallscheuer N."/>
            <person name="Kashif M."/>
            <person name="Ahamad S."/>
            <person name="Jagadeeshwari U."/>
            <person name="Pannikurungottu S."/>
            <person name="Haufschild T."/>
            <person name="Kabuu M."/>
            <person name="Sasikala C."/>
            <person name="Jogler C."/>
            <person name="Ramana C."/>
        </authorList>
    </citation>
    <scope>NUCLEOTIDE SEQUENCE [LARGE SCALE GENOMIC DNA]</scope>
    <source>
        <strain evidence="7">JC673</strain>
    </source>
</reference>
<name>A0ABU5EW70_9BACT</name>